<dbReference type="EMBL" id="CP006965">
    <property type="protein sequence ID" value="AHF80313.1"/>
    <property type="molecule type" value="Genomic_DNA"/>
</dbReference>
<dbReference type="GO" id="GO:0005886">
    <property type="term" value="C:plasma membrane"/>
    <property type="evidence" value="ECO:0007669"/>
    <property type="project" value="UniProtKB-SubCell"/>
</dbReference>
<evidence type="ECO:0000256" key="5">
    <source>
        <dbReference type="ARBA" id="ARBA00023136"/>
    </source>
</evidence>
<feature type="transmembrane region" description="Helical" evidence="6">
    <location>
        <begin position="70"/>
        <end position="88"/>
    </location>
</feature>
<evidence type="ECO:0000313" key="9">
    <source>
        <dbReference type="Proteomes" id="UP000019027"/>
    </source>
</evidence>
<proteinExistence type="predicted"/>
<comment type="subcellular location">
    <subcellularLocation>
        <location evidence="1">Cell membrane</location>
        <topology evidence="1">Multi-pass membrane protein</topology>
    </subcellularLocation>
</comment>
<evidence type="ECO:0000313" key="8">
    <source>
        <dbReference type="EMBL" id="AHF80313.1"/>
    </source>
</evidence>
<dbReference type="OrthoDB" id="86099at2157"/>
<feature type="transmembrane region" description="Helical" evidence="6">
    <location>
        <begin position="32"/>
        <end position="50"/>
    </location>
</feature>
<evidence type="ECO:0000256" key="6">
    <source>
        <dbReference type="SAM" id="Phobius"/>
    </source>
</evidence>
<evidence type="ECO:0000256" key="4">
    <source>
        <dbReference type="ARBA" id="ARBA00022989"/>
    </source>
</evidence>
<dbReference type="KEGG" id="ths:TES1_0927"/>
<evidence type="ECO:0000256" key="3">
    <source>
        <dbReference type="ARBA" id="ARBA00022692"/>
    </source>
</evidence>
<keyword evidence="2" id="KW-1003">Cell membrane</keyword>
<dbReference type="InterPro" id="IPR000620">
    <property type="entry name" value="EamA_dom"/>
</dbReference>
<dbReference type="Proteomes" id="UP000019027">
    <property type="component" value="Chromosome"/>
</dbReference>
<feature type="domain" description="EamA" evidence="7">
    <location>
        <begin position="149"/>
        <end position="269"/>
    </location>
</feature>
<feature type="transmembrane region" description="Helical" evidence="6">
    <location>
        <begin position="125"/>
        <end position="145"/>
    </location>
</feature>
<organism evidence="8 9">
    <name type="scientific">Thermococcus paralvinellae</name>
    <dbReference type="NCBI Taxonomy" id="582419"/>
    <lineage>
        <taxon>Archaea</taxon>
        <taxon>Methanobacteriati</taxon>
        <taxon>Methanobacteriota</taxon>
        <taxon>Thermococci</taxon>
        <taxon>Thermococcales</taxon>
        <taxon>Thermococcaceae</taxon>
        <taxon>Thermococcus</taxon>
    </lineage>
</organism>
<dbReference type="HOGENOM" id="CLU_1084240_0_0_2"/>
<dbReference type="PANTHER" id="PTHR42920:SF5">
    <property type="entry name" value="EAMA DOMAIN-CONTAINING PROTEIN"/>
    <property type="match status" value="1"/>
</dbReference>
<dbReference type="RefSeq" id="WP_042680734.1">
    <property type="nucleotide sequence ID" value="NZ_CP006965.1"/>
</dbReference>
<dbReference type="Pfam" id="PF00892">
    <property type="entry name" value="EamA"/>
    <property type="match status" value="2"/>
</dbReference>
<feature type="transmembrane region" description="Helical" evidence="6">
    <location>
        <begin position="255"/>
        <end position="272"/>
    </location>
</feature>
<gene>
    <name evidence="8" type="ORF">TES1_0927</name>
</gene>
<dbReference type="AlphaFoldDB" id="W0I7A7"/>
<dbReference type="STRING" id="582419.TES1_0927"/>
<evidence type="ECO:0000256" key="1">
    <source>
        <dbReference type="ARBA" id="ARBA00004651"/>
    </source>
</evidence>
<dbReference type="InterPro" id="IPR037185">
    <property type="entry name" value="EmrE-like"/>
</dbReference>
<keyword evidence="4 6" id="KW-1133">Transmembrane helix</keyword>
<feature type="domain" description="EamA" evidence="7">
    <location>
        <begin position="6"/>
        <end position="139"/>
    </location>
</feature>
<feature type="transmembrane region" description="Helical" evidence="6">
    <location>
        <begin position="94"/>
        <end position="116"/>
    </location>
</feature>
<accession>W0I7A7</accession>
<dbReference type="GeneID" id="24907350"/>
<feature type="transmembrane region" description="Helical" evidence="6">
    <location>
        <begin position="231"/>
        <end position="249"/>
    </location>
</feature>
<dbReference type="InterPro" id="IPR051258">
    <property type="entry name" value="Diverse_Substrate_Transporter"/>
</dbReference>
<keyword evidence="3 6" id="KW-0812">Transmembrane</keyword>
<keyword evidence="9" id="KW-1185">Reference proteome</keyword>
<protein>
    <recommendedName>
        <fullName evidence="7">EamA domain-containing protein</fullName>
    </recommendedName>
</protein>
<sequence length="282" mass="31134">MNREVKGTLFAFLTLILVGIEPVVIKSNPANPLSFAAFSALFASLILWTMILPSGKWRELKESPEHLHKAFLVGLFGTTLAYIAYSYGARMSTAINASLITRSEVLYSFVLSYLFLRERITKKQFSFSLVILLGLVLVITQGNLIEPKKGDILLLLTPLFWQMGHTVAKQLPYSPYLIATLRNTFGGLVLLLLTLPFGLEFTNLAIIEGIIIALTQVLWYSALKLINLSKATAIITPAPAVAIGLSILLGERFTIYHAIGFILITFGTLEVSKVESKLRKSS</sequence>
<evidence type="ECO:0000256" key="2">
    <source>
        <dbReference type="ARBA" id="ARBA00022475"/>
    </source>
</evidence>
<name>W0I7A7_9EURY</name>
<dbReference type="SUPFAM" id="SSF103481">
    <property type="entry name" value="Multidrug resistance efflux transporter EmrE"/>
    <property type="match status" value="2"/>
</dbReference>
<dbReference type="PANTHER" id="PTHR42920">
    <property type="entry name" value="OS03G0707200 PROTEIN-RELATED"/>
    <property type="match status" value="1"/>
</dbReference>
<evidence type="ECO:0000259" key="7">
    <source>
        <dbReference type="Pfam" id="PF00892"/>
    </source>
</evidence>
<reference evidence="8 9" key="1">
    <citation type="journal article" date="2014" name="Int. J. Syst. Evol. Microbiol.">
        <title>Thermococcus paralvinellae sp. nov. and Thermococcus cleftensis sp. nov. of hyperthermophilic heterotrophs from deep-sea hydrothermal vents.</title>
        <authorList>
            <person name="Hensley S.A."/>
            <person name="Jung J.H."/>
            <person name="Park C.S."/>
            <person name="Holden J.F."/>
        </authorList>
    </citation>
    <scope>NUCLEOTIDE SEQUENCE [LARGE SCALE GENOMIC DNA]</scope>
    <source>
        <strain evidence="8 9">ES1</strain>
    </source>
</reference>
<keyword evidence="5 6" id="KW-0472">Membrane</keyword>